<name>A0A7W5DQI5_9PORP</name>
<comment type="caution">
    <text evidence="2">The sequence shown here is derived from an EMBL/GenBank/DDBJ whole genome shotgun (WGS) entry which is preliminary data.</text>
</comment>
<dbReference type="AlphaFoldDB" id="A0A7W5DQI5"/>
<evidence type="ECO:0000313" key="3">
    <source>
        <dbReference type="Proteomes" id="UP000544222"/>
    </source>
</evidence>
<accession>A0A7W5DQI5</accession>
<feature type="domain" description="Polymerase beta nucleotidyltransferase" evidence="1">
    <location>
        <begin position="11"/>
        <end position="100"/>
    </location>
</feature>
<dbReference type="InterPro" id="IPR041633">
    <property type="entry name" value="Polbeta"/>
</dbReference>
<protein>
    <submittedName>
        <fullName evidence="2">Putative nucleotidyltransferase</fullName>
    </submittedName>
</protein>
<dbReference type="EMBL" id="JACHYB010000001">
    <property type="protein sequence ID" value="MBB3187225.1"/>
    <property type="molecule type" value="Genomic_DNA"/>
</dbReference>
<evidence type="ECO:0000313" key="2">
    <source>
        <dbReference type="EMBL" id="MBB3187225.1"/>
    </source>
</evidence>
<dbReference type="Pfam" id="PF18765">
    <property type="entry name" value="Polbeta"/>
    <property type="match status" value="1"/>
</dbReference>
<gene>
    <name evidence="2" type="ORF">FHX64_001388</name>
</gene>
<keyword evidence="3" id="KW-1185">Reference proteome</keyword>
<proteinExistence type="predicted"/>
<evidence type="ECO:0000259" key="1">
    <source>
        <dbReference type="Pfam" id="PF18765"/>
    </source>
</evidence>
<dbReference type="GO" id="GO:0016740">
    <property type="term" value="F:transferase activity"/>
    <property type="evidence" value="ECO:0007669"/>
    <property type="project" value="UniProtKB-KW"/>
</dbReference>
<dbReference type="Gene3D" id="3.30.460.10">
    <property type="entry name" value="Beta Polymerase, domain 2"/>
    <property type="match status" value="1"/>
</dbReference>
<organism evidence="2 3">
    <name type="scientific">Microbacter margulisiae</name>
    <dbReference type="NCBI Taxonomy" id="1350067"/>
    <lineage>
        <taxon>Bacteria</taxon>
        <taxon>Pseudomonadati</taxon>
        <taxon>Bacteroidota</taxon>
        <taxon>Bacteroidia</taxon>
        <taxon>Bacteroidales</taxon>
        <taxon>Porphyromonadaceae</taxon>
        <taxon>Microbacter</taxon>
    </lineage>
</organism>
<dbReference type="SUPFAM" id="SSF81301">
    <property type="entry name" value="Nucleotidyltransferase"/>
    <property type="match status" value="1"/>
</dbReference>
<dbReference type="InterPro" id="IPR043519">
    <property type="entry name" value="NT_sf"/>
</dbReference>
<dbReference type="CDD" id="cd05403">
    <property type="entry name" value="NT_KNTase_like"/>
    <property type="match status" value="1"/>
</dbReference>
<sequence length="103" mass="11996">MRLTQFEINTIVTLAQRHFSESVRVYLFGSRVDDQLKGGDIDLMIQHPDESQLTIRKKILYLVDLKRILGDRKIDVVFDNGLTRSKQSFYKSIQQHSLLLSES</sequence>
<dbReference type="Proteomes" id="UP000544222">
    <property type="component" value="Unassembled WGS sequence"/>
</dbReference>
<reference evidence="2 3" key="1">
    <citation type="submission" date="2020-08" db="EMBL/GenBank/DDBJ databases">
        <title>Genomic Encyclopedia of Type Strains, Phase IV (KMG-IV): sequencing the most valuable type-strain genomes for metagenomic binning, comparative biology and taxonomic classification.</title>
        <authorList>
            <person name="Goeker M."/>
        </authorList>
    </citation>
    <scope>NUCLEOTIDE SEQUENCE [LARGE SCALE GENOMIC DNA]</scope>
    <source>
        <strain evidence="2 3">DSM 27471</strain>
    </source>
</reference>
<keyword evidence="2" id="KW-0808">Transferase</keyword>